<feature type="chain" id="PRO_5002190100" evidence="3">
    <location>
        <begin position="22"/>
        <end position="420"/>
    </location>
</feature>
<organism evidence="4 5">
    <name type="scientific">Bordetella bronchiseptica 253</name>
    <dbReference type="NCBI Taxonomy" id="568707"/>
    <lineage>
        <taxon>Bacteria</taxon>
        <taxon>Pseudomonadati</taxon>
        <taxon>Pseudomonadota</taxon>
        <taxon>Betaproteobacteria</taxon>
        <taxon>Burkholderiales</taxon>
        <taxon>Alcaligenaceae</taxon>
        <taxon>Bordetella</taxon>
    </lineage>
</organism>
<dbReference type="GO" id="GO:0042597">
    <property type="term" value="C:periplasmic space"/>
    <property type="evidence" value="ECO:0007669"/>
    <property type="project" value="UniProtKB-SubCell"/>
</dbReference>
<accession>A0A0C6PC11</accession>
<dbReference type="GeneID" id="56477354"/>
<evidence type="ECO:0000256" key="3">
    <source>
        <dbReference type="SAM" id="SignalP"/>
    </source>
</evidence>
<dbReference type="InterPro" id="IPR050490">
    <property type="entry name" value="Bact_solute-bd_prot1"/>
</dbReference>
<dbReference type="InterPro" id="IPR006059">
    <property type="entry name" value="SBP"/>
</dbReference>
<keyword evidence="3" id="KW-0732">Signal</keyword>
<dbReference type="RefSeq" id="WP_010927060.1">
    <property type="nucleotide sequence ID" value="NC_019382.1"/>
</dbReference>
<dbReference type="AlphaFoldDB" id="A0A0C6PC11"/>
<comment type="similarity">
    <text evidence="2">Belongs to the bacterial solute-binding protein 1 family.</text>
</comment>
<evidence type="ECO:0000313" key="5">
    <source>
        <dbReference type="Proteomes" id="UP000007564"/>
    </source>
</evidence>
<reference evidence="4 5" key="1">
    <citation type="journal article" date="2012" name="BMC Genomics">
        <title>Comparative genomics of the classical Bordetella subspecies: the evolution and exchange of virulence-associated diversity amongst closely related pathogens.</title>
        <authorList>
            <person name="Park J."/>
            <person name="Zhang Y."/>
            <person name="Buboltz A.M."/>
            <person name="Zhang X."/>
            <person name="Schuster S.C."/>
            <person name="Ahuja U."/>
            <person name="Liu M."/>
            <person name="Miller J.F."/>
            <person name="Sebaihia M."/>
            <person name="Bentley S.D."/>
            <person name="Parkhill J."/>
            <person name="Harvill E.T."/>
        </authorList>
    </citation>
    <scope>NUCLEOTIDE SEQUENCE [LARGE SCALE GENOMIC DNA]</scope>
    <source>
        <strain evidence="4 5">253</strain>
    </source>
</reference>
<proteinExistence type="inferred from homology"/>
<dbReference type="HOGENOM" id="CLU_031285_7_0_4"/>
<evidence type="ECO:0000256" key="2">
    <source>
        <dbReference type="ARBA" id="ARBA00008520"/>
    </source>
</evidence>
<dbReference type="PANTHER" id="PTHR43649">
    <property type="entry name" value="ARABINOSE-BINDING PROTEIN-RELATED"/>
    <property type="match status" value="1"/>
</dbReference>
<dbReference type="OrthoDB" id="8663148at2"/>
<dbReference type="EMBL" id="HE965806">
    <property type="protein sequence ID" value="CCJ56173.1"/>
    <property type="molecule type" value="Genomic_DNA"/>
</dbReference>
<evidence type="ECO:0000256" key="1">
    <source>
        <dbReference type="ARBA" id="ARBA00004418"/>
    </source>
</evidence>
<dbReference type="KEGG" id="bbh:BN112_4259"/>
<feature type="signal peptide" evidence="3">
    <location>
        <begin position="1"/>
        <end position="21"/>
    </location>
</feature>
<name>A0A0C6PC11_BORBO</name>
<comment type="subcellular location">
    <subcellularLocation>
        <location evidence="1">Periplasm</location>
    </subcellularLocation>
</comment>
<dbReference type="SUPFAM" id="SSF53850">
    <property type="entry name" value="Periplasmic binding protein-like II"/>
    <property type="match status" value="1"/>
</dbReference>
<dbReference type="PANTHER" id="PTHR43649:SF12">
    <property type="entry name" value="DIACETYLCHITOBIOSE BINDING PROTEIN DASA"/>
    <property type="match status" value="1"/>
</dbReference>
<sequence>MMKRVASLLVSSLLYSGCAMADGSIVVWMTDSRPGYKKWLETEAAAFKAKHPGVKVSVVQMSPNDAYLKIPAAAAAGGLPDVIWTTYGLAPWLDGMKGGKLADVSDLIDRLGKNRFDEDALKQWSYRGAVACVPVARTPTYLMYRADLFKKAGLAAPESWEDVIRAAQKLNDPANGKYGIAMPGKTDFSPRFAYGMILYSMGGSTFDAQGNPIFESPASIDALKVYKQLYAYSPPGSLNFGFSEIQRALAQGRVAMTISNPSSMATFQRTNRDEGSTLALALPGKVNRTIQNQRGWCIADGKNSQDAKAFVEHLFSTNSFAAYLDAASISSFPVYHDQAAYDQFQASNETVKRFPGATDFIRRHTVGTMPGIDGVGLTPKSGDLISSGQIESAINKMLANDMSEQETAAAMQKETLRLLN</sequence>
<evidence type="ECO:0000313" key="4">
    <source>
        <dbReference type="EMBL" id="CCJ56173.1"/>
    </source>
</evidence>
<protein>
    <submittedName>
        <fullName evidence="4">ABC transport protein, Solute-binding component</fullName>
    </submittedName>
</protein>
<dbReference type="Proteomes" id="UP000007564">
    <property type="component" value="Chromosome"/>
</dbReference>
<gene>
    <name evidence="4" type="ORF">BN112_4259</name>
</gene>
<dbReference type="Pfam" id="PF13416">
    <property type="entry name" value="SBP_bac_8"/>
    <property type="match status" value="1"/>
</dbReference>
<dbReference type="Gene3D" id="3.40.190.10">
    <property type="entry name" value="Periplasmic binding protein-like II"/>
    <property type="match status" value="1"/>
</dbReference>